<dbReference type="SUPFAM" id="SSF52075">
    <property type="entry name" value="Outer arm dynein light chain 1"/>
    <property type="match status" value="1"/>
</dbReference>
<dbReference type="Proteomes" id="UP000774804">
    <property type="component" value="Unassembled WGS sequence"/>
</dbReference>
<dbReference type="InterPro" id="IPR032675">
    <property type="entry name" value="LRR_dom_sf"/>
</dbReference>
<protein>
    <submittedName>
        <fullName evidence="7">Uncharacterized protein</fullName>
    </submittedName>
</protein>
<comment type="caution">
    <text evidence="7">The sequence shown here is derived from an EMBL/GenBank/DDBJ whole genome shotgun (WGS) entry which is preliminary data.</text>
</comment>
<dbReference type="EMBL" id="RCMV01000920">
    <property type="protein sequence ID" value="KAG3211719.1"/>
    <property type="molecule type" value="Genomic_DNA"/>
</dbReference>
<evidence type="ECO:0000256" key="2">
    <source>
        <dbReference type="ARBA" id="ARBA00022614"/>
    </source>
</evidence>
<name>A0A8T1B6B1_9STRA</name>
<dbReference type="VEuPathDB" id="FungiDB:PC110_g18200"/>
<evidence type="ECO:0000256" key="3">
    <source>
        <dbReference type="ARBA" id="ARBA00022737"/>
    </source>
</evidence>
<feature type="region of interest" description="Disordered" evidence="6">
    <location>
        <begin position="592"/>
        <end position="627"/>
    </location>
</feature>
<keyword evidence="3" id="KW-0677">Repeat</keyword>
<dbReference type="Gene3D" id="3.80.10.10">
    <property type="entry name" value="Ribonuclease Inhibitor"/>
    <property type="match status" value="2"/>
</dbReference>
<comment type="subcellular location">
    <subcellularLocation>
        <location evidence="1">Cell projection</location>
        <location evidence="1">Cilium</location>
    </subcellularLocation>
</comment>
<evidence type="ECO:0000313" key="7">
    <source>
        <dbReference type="EMBL" id="KAG2894941.1"/>
    </source>
</evidence>
<dbReference type="InterPro" id="IPR050576">
    <property type="entry name" value="Cilia_flagella_integrity"/>
</dbReference>
<evidence type="ECO:0000256" key="1">
    <source>
        <dbReference type="ARBA" id="ARBA00004138"/>
    </source>
</evidence>
<dbReference type="PANTHER" id="PTHR45973">
    <property type="entry name" value="PROTEIN PHOSPHATASE 1 REGULATORY SUBUNIT SDS22-RELATED"/>
    <property type="match status" value="1"/>
</dbReference>
<evidence type="ECO:0000256" key="6">
    <source>
        <dbReference type="SAM" id="MobiDB-lite"/>
    </source>
</evidence>
<dbReference type="Pfam" id="PF14580">
    <property type="entry name" value="LRR_9"/>
    <property type="match status" value="1"/>
</dbReference>
<accession>A0A8T1B6B1</accession>
<dbReference type="Proteomes" id="UP000760860">
    <property type="component" value="Unassembled WGS sequence"/>
</dbReference>
<evidence type="ECO:0000256" key="4">
    <source>
        <dbReference type="ARBA" id="ARBA00023069"/>
    </source>
</evidence>
<dbReference type="PANTHER" id="PTHR45973:SF9">
    <property type="entry name" value="LEUCINE-RICH REPEAT-CONTAINING PROTEIN 46"/>
    <property type="match status" value="1"/>
</dbReference>
<keyword evidence="2" id="KW-0433">Leucine-rich repeat</keyword>
<sequence>MPTTSVMSPYDRLRELEKKRFHKEHKGQVPVMDAETLRELCLENDGYETPELNDNLYAHFRGFQRIEGLKAYSNLKALWLESNGLSKIENLESLVNLRCLYLGKNLIEKVENLHTLRELNTLDLSENRIQSLNGLAQLPNLLSLNASRNRLTTSADLQELAQCPLLNNIDISHNLIDDPETLDVLKAVPMLKALRITGNPVVSSTRSFRKTYIAALPQLSFLDRPIFPIERASVTAWQSGGVEAEREAKRSFVNQENEERRRSLQEFRDWQAQVRERRIKELELERARKLLESTPEVEPEEIDVDLRGFRAITKEEYAAMDTTERAKWDARIEEAQADSQQAKYEVLGDGITRMGSNFWATSVTPQPADIVAVTSDLSSPLQSKNEEDGGNLLEGEHGAAQVSARPDPIEDAEKPAAINVEVAGNSAVVQAVPSISLVDTSNEDSVIRAAASSETVNVRENENDHTTAYVEEEIVEHLLDERSEDSDRHNVNTAAALSAATVSRQPNLPPPPPIEALWPVGRGLVDIGPRETWAQLQQRASATPCRLRPQSLPSAFEDDDNKRAVADEALVADDEVAASPVRILSRTDIMRELGKKKQQQRGRHSQDHGLLQDVALSPPYTNVSELD</sequence>
<dbReference type="PROSITE" id="PS51450">
    <property type="entry name" value="LRR"/>
    <property type="match status" value="3"/>
</dbReference>
<proteinExistence type="predicted"/>
<reference evidence="7" key="1">
    <citation type="submission" date="2018-10" db="EMBL/GenBank/DDBJ databases">
        <title>Effector identification in a new, highly contiguous assembly of the strawberry crown rot pathogen Phytophthora cactorum.</title>
        <authorList>
            <person name="Armitage A.D."/>
            <person name="Nellist C.F."/>
            <person name="Bates H."/>
            <person name="Vickerstaff R.J."/>
            <person name="Harrison R.J."/>
        </authorList>
    </citation>
    <scope>NUCLEOTIDE SEQUENCE</scope>
    <source>
        <strain evidence="7">4032</strain>
        <strain evidence="8">P421</strain>
    </source>
</reference>
<keyword evidence="4" id="KW-0969">Cilium</keyword>
<dbReference type="EMBL" id="RCMI01000899">
    <property type="protein sequence ID" value="KAG2894941.1"/>
    <property type="molecule type" value="Genomic_DNA"/>
</dbReference>
<organism evidence="7 9">
    <name type="scientific">Phytophthora cactorum</name>
    <dbReference type="NCBI Taxonomy" id="29920"/>
    <lineage>
        <taxon>Eukaryota</taxon>
        <taxon>Sar</taxon>
        <taxon>Stramenopiles</taxon>
        <taxon>Oomycota</taxon>
        <taxon>Peronosporomycetes</taxon>
        <taxon>Peronosporales</taxon>
        <taxon>Peronosporaceae</taxon>
        <taxon>Phytophthora</taxon>
    </lineage>
</organism>
<evidence type="ECO:0000256" key="5">
    <source>
        <dbReference type="ARBA" id="ARBA00023273"/>
    </source>
</evidence>
<evidence type="ECO:0000313" key="9">
    <source>
        <dbReference type="Proteomes" id="UP000774804"/>
    </source>
</evidence>
<evidence type="ECO:0000313" key="8">
    <source>
        <dbReference type="EMBL" id="KAG3211719.1"/>
    </source>
</evidence>
<gene>
    <name evidence="7" type="ORF">PC115_g18013</name>
    <name evidence="8" type="ORF">PC129_g17309</name>
</gene>
<keyword evidence="5" id="KW-0966">Cell projection</keyword>
<dbReference type="InterPro" id="IPR001611">
    <property type="entry name" value="Leu-rich_rpt"/>
</dbReference>
<dbReference type="AlphaFoldDB" id="A0A8T1B6B1"/>
<dbReference type="FunFam" id="3.80.10.10:FF:001343">
    <property type="entry name" value="Dynein assembly factor 1"/>
    <property type="match status" value="1"/>
</dbReference>
<dbReference type="SMART" id="SM00365">
    <property type="entry name" value="LRR_SD22"/>
    <property type="match status" value="3"/>
</dbReference>